<keyword evidence="4" id="KW-0479">Metal-binding</keyword>
<feature type="domain" description="HhH-GPD" evidence="9">
    <location>
        <begin position="332"/>
        <end position="495"/>
    </location>
</feature>
<dbReference type="GO" id="GO:0006284">
    <property type="term" value="P:base-excision repair"/>
    <property type="evidence" value="ECO:0007669"/>
    <property type="project" value="InterPro"/>
</dbReference>
<evidence type="ECO:0000256" key="2">
    <source>
        <dbReference type="ARBA" id="ARBA00004123"/>
    </source>
</evidence>
<dbReference type="CDD" id="cd00056">
    <property type="entry name" value="ENDO3c"/>
    <property type="match status" value="1"/>
</dbReference>
<dbReference type="GO" id="GO:0005634">
    <property type="term" value="C:nucleus"/>
    <property type="evidence" value="ECO:0007669"/>
    <property type="project" value="UniProtKB-SubCell"/>
</dbReference>
<dbReference type="InterPro" id="IPR044811">
    <property type="entry name" value="DME/ROS1"/>
</dbReference>
<keyword evidence="7" id="KW-0238">DNA-binding</keyword>
<name>A0A022RLS2_ERYGU</name>
<accession>A0A022RLS2</accession>
<dbReference type="SUPFAM" id="SSF48150">
    <property type="entry name" value="DNA-glycosylase"/>
    <property type="match status" value="1"/>
</dbReference>
<keyword evidence="6" id="KW-0411">Iron-sulfur</keyword>
<proteinExistence type="inferred from homology"/>
<evidence type="ECO:0000256" key="4">
    <source>
        <dbReference type="ARBA" id="ARBA00022723"/>
    </source>
</evidence>
<evidence type="ECO:0000256" key="3">
    <source>
        <dbReference type="ARBA" id="ARBA00005646"/>
    </source>
</evidence>
<keyword evidence="11" id="KW-1185">Reference proteome</keyword>
<dbReference type="GO" id="GO:0035514">
    <property type="term" value="F:DNA demethylase activity"/>
    <property type="evidence" value="ECO:0007669"/>
    <property type="project" value="InterPro"/>
</dbReference>
<dbReference type="InterPro" id="IPR003651">
    <property type="entry name" value="Endonuclease3_FeS-loop_motif"/>
</dbReference>
<dbReference type="Gene3D" id="1.10.1670.10">
    <property type="entry name" value="Helix-hairpin-Helix base-excision DNA repair enzymes (C-terminal)"/>
    <property type="match status" value="1"/>
</dbReference>
<dbReference type="Proteomes" id="UP000030748">
    <property type="component" value="Unassembled WGS sequence"/>
</dbReference>
<comment type="subcellular location">
    <subcellularLocation>
        <location evidence="2">Nucleus</location>
    </subcellularLocation>
</comment>
<keyword evidence="5" id="KW-0408">Iron</keyword>
<dbReference type="InterPro" id="IPR003265">
    <property type="entry name" value="HhH-GPD_domain"/>
</dbReference>
<evidence type="ECO:0000256" key="5">
    <source>
        <dbReference type="ARBA" id="ARBA00023004"/>
    </source>
</evidence>
<dbReference type="SMART" id="SM00525">
    <property type="entry name" value="FES"/>
    <property type="match status" value="1"/>
</dbReference>
<dbReference type="InterPro" id="IPR023170">
    <property type="entry name" value="HhH_base_excis_C"/>
</dbReference>
<evidence type="ECO:0000256" key="1">
    <source>
        <dbReference type="ARBA" id="ARBA00001966"/>
    </source>
</evidence>
<dbReference type="AlphaFoldDB" id="A0A022RLS2"/>
<dbReference type="GO" id="GO:0046872">
    <property type="term" value="F:metal ion binding"/>
    <property type="evidence" value="ECO:0007669"/>
    <property type="project" value="UniProtKB-KW"/>
</dbReference>
<dbReference type="PANTHER" id="PTHR46213">
    <property type="entry name" value="TRANSCRIPTIONAL ACTIVATOR DEMETER"/>
    <property type="match status" value="1"/>
</dbReference>
<organism evidence="10 11">
    <name type="scientific">Erythranthe guttata</name>
    <name type="common">Yellow monkey flower</name>
    <name type="synonym">Mimulus guttatus</name>
    <dbReference type="NCBI Taxonomy" id="4155"/>
    <lineage>
        <taxon>Eukaryota</taxon>
        <taxon>Viridiplantae</taxon>
        <taxon>Streptophyta</taxon>
        <taxon>Embryophyta</taxon>
        <taxon>Tracheophyta</taxon>
        <taxon>Spermatophyta</taxon>
        <taxon>Magnoliopsida</taxon>
        <taxon>eudicotyledons</taxon>
        <taxon>Gunneridae</taxon>
        <taxon>Pentapetalae</taxon>
        <taxon>asterids</taxon>
        <taxon>lamiids</taxon>
        <taxon>Lamiales</taxon>
        <taxon>Phrymaceae</taxon>
        <taxon>Erythranthe</taxon>
    </lineage>
</organism>
<dbReference type="Gene3D" id="1.10.340.30">
    <property type="entry name" value="Hypothetical protein, domain 2"/>
    <property type="match status" value="1"/>
</dbReference>
<protein>
    <recommendedName>
        <fullName evidence="9">HhH-GPD domain-containing protein</fullName>
    </recommendedName>
</protein>
<sequence length="818" mass="94453">KLLLEDETSYDGTSCFGSDEKCQINFCTQPLVPANAALSLPSCWMSTKKRSRSVRKTNEKLIEKIKSTSRIWYSVPIVYSDVNPWEVLAPPTPDIVATKRKKREIHQKKTNPFLEIHQQFTSKGHEHMHDDEEIIVYHRRKNDKYHVRKKIIWPSLLRQGAKKRATKKKGNLVLAKTEHTKEGMMIVPCKDKIVNVKTQEIAKVELDERTLKEWTILMEKRDSENIEDQDVDEEEREWWDKERELMNERVKGNFRNGKVRSAFISLAAKYPHGVNSGVENCIGSLNDKTVLGPKSKFKMGTENKCFRRKRIKKEEEAIDWDNLRKYYSKDDITAHDTSSNALDWDAVRTAELDEIAKAIKNRGMSNHLAERIKNCLNILSEDLGSVNLEWIRDVPPDKAKDYLLSIPGLGLKSVECIRLLTLLHKAFPIDRNAGRVAVRLGWVPLQPLPEGLEFHLLKEYPKVDSIQIYLWPRLCKHDPSTLYELHCHMITLGKVFCTKRNPNCNACPLRADCKYFVSALASSQLALPGVQEENDVHSDHPMESLNIPLLEGSCTTSKCVVETEPSRCLQMVECDIEDFGLINHAIPEIRIDEEKLRENVHKFINERNIPLEEEHGQMSKALMLRTLETSSIPMPKFKNRTHLRTEHQVYVLNHKCLIFLQLDKRESNDSCPYLLAVWTRENVDTDECNSEEDTVNGTLLIPVRTGVRGIFPLNGTYFQANEVFADDESSQVPIKVPTESLRHLPRRTLYCGNNISAVCRGMKTHEVQKCFWKGYVCFRGFNRKTREAKPLSARFHLPPRNAERYSRGIKKKLEENYE</sequence>
<reference evidence="10 11" key="1">
    <citation type="journal article" date="2013" name="Proc. Natl. Acad. Sci. U.S.A.">
        <title>Fine-scale variation in meiotic recombination in Mimulus inferred from population shotgun sequencing.</title>
        <authorList>
            <person name="Hellsten U."/>
            <person name="Wright K.M."/>
            <person name="Jenkins J."/>
            <person name="Shu S."/>
            <person name="Yuan Y."/>
            <person name="Wessler S.R."/>
            <person name="Schmutz J."/>
            <person name="Willis J.H."/>
            <person name="Rokhsar D.S."/>
        </authorList>
    </citation>
    <scope>NUCLEOTIDE SEQUENCE [LARGE SCALE GENOMIC DNA]</scope>
    <source>
        <strain evidence="11">cv. DUN x IM62</strain>
    </source>
</reference>
<comment type="similarity">
    <text evidence="3">Belongs to the DNA glycosylase family. DEMETER subfamily.</text>
</comment>
<comment type="cofactor">
    <cofactor evidence="1">
        <name>[4Fe-4S] cluster</name>
        <dbReference type="ChEBI" id="CHEBI:49883"/>
    </cofactor>
</comment>
<dbReference type="GO" id="GO:0141166">
    <property type="term" value="P:chromosomal 5-methylcytosine DNA demethylation pathway"/>
    <property type="evidence" value="ECO:0007669"/>
    <property type="project" value="InterPro"/>
</dbReference>
<evidence type="ECO:0000256" key="7">
    <source>
        <dbReference type="ARBA" id="ARBA00023125"/>
    </source>
</evidence>
<dbReference type="GO" id="GO:0051539">
    <property type="term" value="F:4 iron, 4 sulfur cluster binding"/>
    <property type="evidence" value="ECO:0007669"/>
    <property type="project" value="InterPro"/>
</dbReference>
<dbReference type="InterPro" id="IPR028925">
    <property type="entry name" value="RRM_DME"/>
</dbReference>
<dbReference type="PANTHER" id="PTHR46213:SF13">
    <property type="entry name" value="DEMETER-LIKE PROTEIN 2-RELATED"/>
    <property type="match status" value="1"/>
</dbReference>
<dbReference type="eggNOG" id="ENOG502RZU8">
    <property type="taxonomic scope" value="Eukaryota"/>
</dbReference>
<dbReference type="EMBL" id="KI630378">
    <property type="protein sequence ID" value="EYU40748.1"/>
    <property type="molecule type" value="Genomic_DNA"/>
</dbReference>
<dbReference type="SMART" id="SM00478">
    <property type="entry name" value="ENDO3c"/>
    <property type="match status" value="1"/>
</dbReference>
<dbReference type="GO" id="GO:0003677">
    <property type="term" value="F:DNA binding"/>
    <property type="evidence" value="ECO:0007669"/>
    <property type="project" value="UniProtKB-KW"/>
</dbReference>
<dbReference type="Pfam" id="PF15628">
    <property type="entry name" value="RRM_DME"/>
    <property type="match status" value="1"/>
</dbReference>
<evidence type="ECO:0000259" key="9">
    <source>
        <dbReference type="SMART" id="SM00478"/>
    </source>
</evidence>
<keyword evidence="8" id="KW-0539">Nucleus</keyword>
<evidence type="ECO:0000256" key="6">
    <source>
        <dbReference type="ARBA" id="ARBA00023014"/>
    </source>
</evidence>
<evidence type="ECO:0000313" key="10">
    <source>
        <dbReference type="EMBL" id="EYU40748.1"/>
    </source>
</evidence>
<feature type="non-terminal residue" evidence="10">
    <location>
        <position position="1"/>
    </location>
</feature>
<dbReference type="InterPro" id="IPR011257">
    <property type="entry name" value="DNA_glycosylase"/>
</dbReference>
<dbReference type="GO" id="GO:0019104">
    <property type="term" value="F:DNA N-glycosylase activity"/>
    <property type="evidence" value="ECO:0007669"/>
    <property type="project" value="InterPro"/>
</dbReference>
<evidence type="ECO:0000256" key="8">
    <source>
        <dbReference type="ARBA" id="ARBA00023242"/>
    </source>
</evidence>
<evidence type="ECO:0000313" key="11">
    <source>
        <dbReference type="Proteomes" id="UP000030748"/>
    </source>
</evidence>
<gene>
    <name evidence="10" type="ORF">MIMGU_mgv1a021118mg</name>
</gene>